<evidence type="ECO:0000256" key="7">
    <source>
        <dbReference type="SAM" id="Phobius"/>
    </source>
</evidence>
<dbReference type="Pfam" id="PF00892">
    <property type="entry name" value="EamA"/>
    <property type="match status" value="2"/>
</dbReference>
<dbReference type="GO" id="GO:0005886">
    <property type="term" value="C:plasma membrane"/>
    <property type="evidence" value="ECO:0007669"/>
    <property type="project" value="UniProtKB-SubCell"/>
</dbReference>
<dbReference type="EMBL" id="RHHT01000002">
    <property type="protein sequence ID" value="RNB86277.1"/>
    <property type="molecule type" value="Genomic_DNA"/>
</dbReference>
<feature type="domain" description="EamA" evidence="8">
    <location>
        <begin position="7"/>
        <end position="137"/>
    </location>
</feature>
<evidence type="ECO:0000256" key="1">
    <source>
        <dbReference type="ARBA" id="ARBA00004651"/>
    </source>
</evidence>
<comment type="subcellular location">
    <subcellularLocation>
        <location evidence="1">Cell membrane</location>
        <topology evidence="1">Multi-pass membrane protein</topology>
    </subcellularLocation>
</comment>
<dbReference type="RefSeq" id="WP_122911771.1">
    <property type="nucleotide sequence ID" value="NZ_RHHT01000002.1"/>
</dbReference>
<dbReference type="PANTHER" id="PTHR32322">
    <property type="entry name" value="INNER MEMBRANE TRANSPORTER"/>
    <property type="match status" value="1"/>
</dbReference>
<feature type="transmembrane region" description="Helical" evidence="7">
    <location>
        <begin position="145"/>
        <end position="164"/>
    </location>
</feature>
<evidence type="ECO:0000256" key="6">
    <source>
        <dbReference type="ARBA" id="ARBA00023136"/>
    </source>
</evidence>
<feature type="transmembrane region" description="Helical" evidence="7">
    <location>
        <begin position="243"/>
        <end position="261"/>
    </location>
</feature>
<evidence type="ECO:0000256" key="2">
    <source>
        <dbReference type="ARBA" id="ARBA00007362"/>
    </source>
</evidence>
<feature type="transmembrane region" description="Helical" evidence="7">
    <location>
        <begin position="212"/>
        <end position="236"/>
    </location>
</feature>
<comment type="similarity">
    <text evidence="2">Belongs to the EamA transporter family.</text>
</comment>
<feature type="domain" description="EamA" evidence="8">
    <location>
        <begin position="150"/>
        <end position="285"/>
    </location>
</feature>
<evidence type="ECO:0000259" key="8">
    <source>
        <dbReference type="Pfam" id="PF00892"/>
    </source>
</evidence>
<dbReference type="InterPro" id="IPR000620">
    <property type="entry name" value="EamA_dom"/>
</dbReference>
<keyword evidence="5 7" id="KW-1133">Transmembrane helix</keyword>
<evidence type="ECO:0000256" key="4">
    <source>
        <dbReference type="ARBA" id="ARBA00022692"/>
    </source>
</evidence>
<sequence length="300" mass="32372">MTRTLFLVLTLLSLIWGGSFYFIKILLPDFGPWSIAFLRSFFGFLTIVIVMLLLKKPFGLKQIAWIPMVTMALINTAIPWAFIAFSETRLTSSMASVLNATTPLWTLTIGILFFKAVSGRMQWLGMLIAFLGIIVLLDINPVSLVSVDVIGFICMLLATCCYAIGTQLSKRLPGNLSMYQITLGTLLSTMVGSGSLAFALESFSFAPLAAPGSFGAVVGIGVIGSGIAYILYYYLVQKGGPEIASLVTYLIPASAIVWGYLFLNEEVTWNLLAGTILIVGGVFLTGKKTNLPASKATMDA</sequence>
<evidence type="ECO:0000256" key="5">
    <source>
        <dbReference type="ARBA" id="ARBA00022989"/>
    </source>
</evidence>
<feature type="transmembrane region" description="Helical" evidence="7">
    <location>
        <begin position="121"/>
        <end position="139"/>
    </location>
</feature>
<feature type="transmembrane region" description="Helical" evidence="7">
    <location>
        <begin position="267"/>
        <end position="285"/>
    </location>
</feature>
<dbReference type="AlphaFoldDB" id="A0A3M8DGJ0"/>
<name>A0A3M8DGJ0_9BACL</name>
<dbReference type="PANTHER" id="PTHR32322:SF18">
    <property type="entry name" value="S-ADENOSYLMETHIONINE_S-ADENOSYLHOMOCYSTEINE TRANSPORTER"/>
    <property type="match status" value="1"/>
</dbReference>
<dbReference type="Proteomes" id="UP000281915">
    <property type="component" value="Unassembled WGS sequence"/>
</dbReference>
<organism evidence="9 10">
    <name type="scientific">Brevibacillus panacihumi</name>
    <dbReference type="NCBI Taxonomy" id="497735"/>
    <lineage>
        <taxon>Bacteria</taxon>
        <taxon>Bacillati</taxon>
        <taxon>Bacillota</taxon>
        <taxon>Bacilli</taxon>
        <taxon>Bacillales</taxon>
        <taxon>Paenibacillaceae</taxon>
        <taxon>Brevibacillus</taxon>
    </lineage>
</organism>
<dbReference type="InterPro" id="IPR050638">
    <property type="entry name" value="AA-Vitamin_Transporters"/>
</dbReference>
<keyword evidence="4 7" id="KW-0812">Transmembrane</keyword>
<proteinExistence type="inferred from homology"/>
<evidence type="ECO:0000256" key="3">
    <source>
        <dbReference type="ARBA" id="ARBA00022475"/>
    </source>
</evidence>
<feature type="transmembrane region" description="Helical" evidence="7">
    <location>
        <begin position="95"/>
        <end position="114"/>
    </location>
</feature>
<dbReference type="InterPro" id="IPR037185">
    <property type="entry name" value="EmrE-like"/>
</dbReference>
<comment type="caution">
    <text evidence="9">The sequence shown here is derived from an EMBL/GenBank/DDBJ whole genome shotgun (WGS) entry which is preliminary data.</text>
</comment>
<keyword evidence="3" id="KW-1003">Cell membrane</keyword>
<reference evidence="9 10" key="1">
    <citation type="submission" date="2018-10" db="EMBL/GenBank/DDBJ databases">
        <title>Phylogenomics of Brevibacillus.</title>
        <authorList>
            <person name="Dunlap C."/>
        </authorList>
    </citation>
    <scope>NUCLEOTIDE SEQUENCE [LARGE SCALE GENOMIC DNA]</scope>
    <source>
        <strain evidence="9 10">JCM 15085</strain>
    </source>
</reference>
<protein>
    <submittedName>
        <fullName evidence="9">DMT family transporter</fullName>
    </submittedName>
</protein>
<evidence type="ECO:0000313" key="9">
    <source>
        <dbReference type="EMBL" id="RNB86277.1"/>
    </source>
</evidence>
<feature type="transmembrane region" description="Helical" evidence="7">
    <location>
        <begin position="63"/>
        <end position="83"/>
    </location>
</feature>
<gene>
    <name evidence="9" type="ORF">EDM58_01635</name>
</gene>
<accession>A0A3M8DGJ0</accession>
<keyword evidence="6 7" id="KW-0472">Membrane</keyword>
<dbReference type="SUPFAM" id="SSF103481">
    <property type="entry name" value="Multidrug resistance efflux transporter EmrE"/>
    <property type="match status" value="2"/>
</dbReference>
<evidence type="ECO:0000313" key="10">
    <source>
        <dbReference type="Proteomes" id="UP000281915"/>
    </source>
</evidence>
<feature type="transmembrane region" description="Helical" evidence="7">
    <location>
        <begin position="176"/>
        <end position="200"/>
    </location>
</feature>
<feature type="transmembrane region" description="Helical" evidence="7">
    <location>
        <begin position="33"/>
        <end position="54"/>
    </location>
</feature>